<dbReference type="Proteomes" id="UP000579136">
    <property type="component" value="Unassembled WGS sequence"/>
</dbReference>
<dbReference type="PANTHER" id="PTHR30535:SF34">
    <property type="entry name" value="MOLYBDATE-BINDING PROTEIN MOLA"/>
    <property type="match status" value="1"/>
</dbReference>
<dbReference type="AlphaFoldDB" id="A0A9Q2CZS2"/>
<dbReference type="EMBL" id="JACHHF010000004">
    <property type="protein sequence ID" value="MBB5175952.1"/>
    <property type="molecule type" value="Genomic_DNA"/>
</dbReference>
<dbReference type="PROSITE" id="PS50983">
    <property type="entry name" value="FE_B12_PBP"/>
    <property type="match status" value="1"/>
</dbReference>
<protein>
    <submittedName>
        <fullName evidence="5">Iron complex transport system substrate-binding protein</fullName>
    </submittedName>
</protein>
<reference evidence="5 6" key="1">
    <citation type="submission" date="2020-08" db="EMBL/GenBank/DDBJ databases">
        <title>Genomic Encyclopedia of Type Strains, Phase IV (KMG-IV): sequencing the most valuable type-strain genomes for metagenomic binning, comparative biology and taxonomic classification.</title>
        <authorList>
            <person name="Goeker M."/>
        </authorList>
    </citation>
    <scope>NUCLEOTIDE SEQUENCE [LARGE SCALE GENOMIC DNA]</scope>
    <source>
        <strain evidence="5 6">DSM 19163</strain>
    </source>
</reference>
<dbReference type="InterPro" id="IPR050902">
    <property type="entry name" value="ABC_Transporter_SBP"/>
</dbReference>
<feature type="signal peptide" evidence="3">
    <location>
        <begin position="1"/>
        <end position="19"/>
    </location>
</feature>
<keyword evidence="6" id="KW-1185">Reference proteome</keyword>
<dbReference type="PROSITE" id="PS51257">
    <property type="entry name" value="PROKAR_LIPOPROTEIN"/>
    <property type="match status" value="1"/>
</dbReference>
<proteinExistence type="inferred from homology"/>
<dbReference type="InterPro" id="IPR054828">
    <property type="entry name" value="Vit_B12_bind_prot"/>
</dbReference>
<dbReference type="GO" id="GO:0071281">
    <property type="term" value="P:cellular response to iron ion"/>
    <property type="evidence" value="ECO:0007669"/>
    <property type="project" value="TreeGrafter"/>
</dbReference>
<evidence type="ECO:0000313" key="6">
    <source>
        <dbReference type="Proteomes" id="UP000579136"/>
    </source>
</evidence>
<evidence type="ECO:0000256" key="1">
    <source>
        <dbReference type="ARBA" id="ARBA00008814"/>
    </source>
</evidence>
<comment type="caution">
    <text evidence="5">The sequence shown here is derived from an EMBL/GenBank/DDBJ whole genome shotgun (WGS) entry which is preliminary data.</text>
</comment>
<organism evidence="5 6">
    <name type="scientific">Nosocomiicoccus ampullae</name>
    <dbReference type="NCBI Taxonomy" id="489910"/>
    <lineage>
        <taxon>Bacteria</taxon>
        <taxon>Bacillati</taxon>
        <taxon>Bacillota</taxon>
        <taxon>Bacilli</taxon>
        <taxon>Bacillales</taxon>
        <taxon>Staphylococcaceae</taxon>
        <taxon>Nosocomiicoccus</taxon>
    </lineage>
</organism>
<evidence type="ECO:0000256" key="2">
    <source>
        <dbReference type="ARBA" id="ARBA00022729"/>
    </source>
</evidence>
<comment type="similarity">
    <text evidence="1">Belongs to the bacterial solute-binding protein 8 family.</text>
</comment>
<evidence type="ECO:0000259" key="4">
    <source>
        <dbReference type="PROSITE" id="PS50983"/>
    </source>
</evidence>
<feature type="domain" description="Fe/B12 periplasmic-binding" evidence="4">
    <location>
        <begin position="25"/>
        <end position="279"/>
    </location>
</feature>
<dbReference type="Pfam" id="PF01497">
    <property type="entry name" value="Peripla_BP_2"/>
    <property type="match status" value="1"/>
</dbReference>
<dbReference type="SUPFAM" id="SSF53807">
    <property type="entry name" value="Helical backbone' metal receptor"/>
    <property type="match status" value="1"/>
</dbReference>
<feature type="chain" id="PRO_5040323928" evidence="3">
    <location>
        <begin position="20"/>
        <end position="279"/>
    </location>
</feature>
<dbReference type="RefSeq" id="WP_219490107.1">
    <property type="nucleotide sequence ID" value="NZ_CP079110.1"/>
</dbReference>
<sequence>MKRLVLIMAVLILSACSQNTESDMRIVSLIPSNTEIVSELIGTDNLVGVTTVDTYPESLNESDIERIDTFNLEPETIIELNPTHIISHESINEMTKAEIDQVVDATDAELLVVDDALDIDGVYKTIEDIGEFLNVIDESNALVENMKRDYQSLVDTFKDKNATSAFVLISPAPDVYVAGNDTFMDSMLADVKIDNVFNDIDGFPLVDIEEIIDRNPEYLISAIGMNDTELNDMIQNEKGFNNMSFTDKNKQCNPDVDEISRPGPRIISGVKSVAECIHE</sequence>
<keyword evidence="2 3" id="KW-0732">Signal</keyword>
<dbReference type="NCBIfam" id="NF038402">
    <property type="entry name" value="TroA_like"/>
    <property type="match status" value="1"/>
</dbReference>
<dbReference type="Gene3D" id="3.40.50.1980">
    <property type="entry name" value="Nitrogenase molybdenum iron protein domain"/>
    <property type="match status" value="2"/>
</dbReference>
<accession>A0A9Q2CZS2</accession>
<name>A0A9Q2CZS2_9STAP</name>
<evidence type="ECO:0000313" key="5">
    <source>
        <dbReference type="EMBL" id="MBB5175952.1"/>
    </source>
</evidence>
<dbReference type="InterPro" id="IPR002491">
    <property type="entry name" value="ABC_transptr_periplasmic_BD"/>
</dbReference>
<evidence type="ECO:0000256" key="3">
    <source>
        <dbReference type="SAM" id="SignalP"/>
    </source>
</evidence>
<gene>
    <name evidence="5" type="ORF">HNQ45_000836</name>
</gene>
<dbReference type="PANTHER" id="PTHR30535">
    <property type="entry name" value="VITAMIN B12-BINDING PROTEIN"/>
    <property type="match status" value="1"/>
</dbReference>